<dbReference type="SUPFAM" id="SSF54523">
    <property type="entry name" value="Pili subunits"/>
    <property type="match status" value="1"/>
</dbReference>
<evidence type="ECO:0000256" key="1">
    <source>
        <dbReference type="ARBA" id="ARBA00004167"/>
    </source>
</evidence>
<proteinExistence type="predicted"/>
<protein>
    <recommendedName>
        <fullName evidence="9">General secretion pathway protein G</fullName>
    </recommendedName>
</protein>
<feature type="transmembrane region" description="Helical" evidence="6">
    <location>
        <begin position="16"/>
        <end position="38"/>
    </location>
</feature>
<evidence type="ECO:0000256" key="2">
    <source>
        <dbReference type="ARBA" id="ARBA00022481"/>
    </source>
</evidence>
<keyword evidence="4 6" id="KW-1133">Transmembrane helix</keyword>
<reference evidence="7 8" key="1">
    <citation type="journal article" date="2015" name="Nature">
        <title>rRNA introns, odd ribosomes, and small enigmatic genomes across a large radiation of phyla.</title>
        <authorList>
            <person name="Brown C.T."/>
            <person name="Hug L.A."/>
            <person name="Thomas B.C."/>
            <person name="Sharon I."/>
            <person name="Castelle C.J."/>
            <person name="Singh A."/>
            <person name="Wilkins M.J."/>
            <person name="Williams K.H."/>
            <person name="Banfield J.F."/>
        </authorList>
    </citation>
    <scope>NUCLEOTIDE SEQUENCE [LARGE SCALE GENOMIC DNA]</scope>
</reference>
<dbReference type="NCBIfam" id="TIGR02532">
    <property type="entry name" value="IV_pilin_GFxxxE"/>
    <property type="match status" value="1"/>
</dbReference>
<dbReference type="GO" id="GO:0016020">
    <property type="term" value="C:membrane"/>
    <property type="evidence" value="ECO:0007669"/>
    <property type="project" value="UniProtKB-SubCell"/>
</dbReference>
<dbReference type="AlphaFoldDB" id="A0A0G0TS41"/>
<evidence type="ECO:0000313" key="8">
    <source>
        <dbReference type="Proteomes" id="UP000034072"/>
    </source>
</evidence>
<dbReference type="PRINTS" id="PR00813">
    <property type="entry name" value="BCTERIALGSPG"/>
</dbReference>
<dbReference type="GO" id="GO:0015627">
    <property type="term" value="C:type II protein secretion system complex"/>
    <property type="evidence" value="ECO:0007669"/>
    <property type="project" value="InterPro"/>
</dbReference>
<dbReference type="Pfam" id="PF07963">
    <property type="entry name" value="N_methyl"/>
    <property type="match status" value="1"/>
</dbReference>
<accession>A0A0G0TS41</accession>
<dbReference type="InterPro" id="IPR012902">
    <property type="entry name" value="N_methyl_site"/>
</dbReference>
<comment type="caution">
    <text evidence="7">The sequence shown here is derived from an EMBL/GenBank/DDBJ whole genome shotgun (WGS) entry which is preliminary data.</text>
</comment>
<evidence type="ECO:0000256" key="6">
    <source>
        <dbReference type="SAM" id="Phobius"/>
    </source>
</evidence>
<sequence length="203" mass="21730">MSFVKKLLKKRDLSKGFTLVELLVVIAIIGVLSTMLLLQLGTARAKARDAKRVTDVNQIRTAVEMFFDDNGGRYPSTIDSGTDKDILVKYMTSNTLPTDPISGGPYGYSSYGRVATPIKAYKFHLYAELERKNTAAFAADADINSSDTAADKWPTAGVQGFVLDAGTPAVSELCAAAYAPPDLTTGALDATARDCVYDVGTTN</sequence>
<dbReference type="PANTHER" id="PTHR30093:SF44">
    <property type="entry name" value="TYPE II SECRETION SYSTEM CORE PROTEIN G"/>
    <property type="match status" value="1"/>
</dbReference>
<dbReference type="Proteomes" id="UP000034072">
    <property type="component" value="Unassembled WGS sequence"/>
</dbReference>
<evidence type="ECO:0000256" key="4">
    <source>
        <dbReference type="ARBA" id="ARBA00022989"/>
    </source>
</evidence>
<comment type="subcellular location">
    <subcellularLocation>
        <location evidence="1">Membrane</location>
        <topology evidence="1">Single-pass membrane protein</topology>
    </subcellularLocation>
</comment>
<evidence type="ECO:0000256" key="3">
    <source>
        <dbReference type="ARBA" id="ARBA00022692"/>
    </source>
</evidence>
<organism evidence="7 8">
    <name type="scientific">Candidatus Yanofskybacteria bacterium GW2011_GWE2_40_11</name>
    <dbReference type="NCBI Taxonomy" id="1619033"/>
    <lineage>
        <taxon>Bacteria</taxon>
        <taxon>Candidatus Yanofskyibacteriota</taxon>
    </lineage>
</organism>
<dbReference type="Gene3D" id="3.30.700.10">
    <property type="entry name" value="Glycoprotein, Type 4 Pilin"/>
    <property type="match status" value="1"/>
</dbReference>
<evidence type="ECO:0000256" key="5">
    <source>
        <dbReference type="ARBA" id="ARBA00023136"/>
    </source>
</evidence>
<keyword evidence="2" id="KW-0488">Methylation</keyword>
<dbReference type="InterPro" id="IPR045584">
    <property type="entry name" value="Pilin-like"/>
</dbReference>
<dbReference type="GO" id="GO:0015628">
    <property type="term" value="P:protein secretion by the type II secretion system"/>
    <property type="evidence" value="ECO:0007669"/>
    <property type="project" value="InterPro"/>
</dbReference>
<gene>
    <name evidence="7" type="ORF">UT75_C0006G0046</name>
</gene>
<keyword evidence="5 6" id="KW-0472">Membrane</keyword>
<dbReference type="EMBL" id="LBXZ01000006">
    <property type="protein sequence ID" value="KKR40667.1"/>
    <property type="molecule type" value="Genomic_DNA"/>
</dbReference>
<dbReference type="InterPro" id="IPR000983">
    <property type="entry name" value="Bac_GSPG_pilin"/>
</dbReference>
<name>A0A0G0TS41_9BACT</name>
<dbReference type="PANTHER" id="PTHR30093">
    <property type="entry name" value="GENERAL SECRETION PATHWAY PROTEIN G"/>
    <property type="match status" value="1"/>
</dbReference>
<evidence type="ECO:0008006" key="9">
    <source>
        <dbReference type="Google" id="ProtNLM"/>
    </source>
</evidence>
<dbReference type="PATRIC" id="fig|1619033.3.peg.529"/>
<dbReference type="PROSITE" id="PS00409">
    <property type="entry name" value="PROKAR_NTER_METHYL"/>
    <property type="match status" value="1"/>
</dbReference>
<evidence type="ECO:0000313" key="7">
    <source>
        <dbReference type="EMBL" id="KKR40667.1"/>
    </source>
</evidence>
<keyword evidence="3 6" id="KW-0812">Transmembrane</keyword>